<reference evidence="26 27" key="1">
    <citation type="submission" date="2022-01" db="EMBL/GenBank/DDBJ databases">
        <title>A high-quality chromosome-level genome assembly of rohu carp, Labeo rohita.</title>
        <authorList>
            <person name="Arick M.A. II"/>
            <person name="Hsu C.-Y."/>
            <person name="Magbanua Z."/>
            <person name="Pechanova O."/>
            <person name="Grover C."/>
            <person name="Miller E."/>
            <person name="Thrash A."/>
            <person name="Ezzel L."/>
            <person name="Alam S."/>
            <person name="Benzie J."/>
            <person name="Hamilton M."/>
            <person name="Karsi A."/>
            <person name="Lawrence M.L."/>
            <person name="Peterson D.G."/>
        </authorList>
    </citation>
    <scope>NUCLEOTIDE SEQUENCE [LARGE SCALE GENOMIC DNA]</scope>
    <source>
        <strain evidence="27">BAU-BD-2019</strain>
        <tissue evidence="26">Blood</tissue>
    </source>
</reference>
<feature type="region of interest" description="Disordered" evidence="21">
    <location>
        <begin position="421"/>
        <end position="444"/>
    </location>
</feature>
<dbReference type="CDD" id="cd01647">
    <property type="entry name" value="RT_LTR"/>
    <property type="match status" value="1"/>
</dbReference>
<evidence type="ECO:0000256" key="2">
    <source>
        <dbReference type="ARBA" id="ARBA00010879"/>
    </source>
</evidence>
<dbReference type="InterPro" id="IPR001584">
    <property type="entry name" value="Integrase_cat-core"/>
</dbReference>
<dbReference type="Pfam" id="PF00665">
    <property type="entry name" value="rve"/>
    <property type="match status" value="1"/>
</dbReference>
<dbReference type="PROSITE" id="PS50994">
    <property type="entry name" value="INTEGRASE"/>
    <property type="match status" value="1"/>
</dbReference>
<dbReference type="InterPro" id="IPR012337">
    <property type="entry name" value="RNaseH-like_sf"/>
</dbReference>
<keyword evidence="15" id="KW-0695">RNA-directed DNA polymerase</keyword>
<evidence type="ECO:0000256" key="9">
    <source>
        <dbReference type="ARBA" id="ARBA00022723"/>
    </source>
</evidence>
<evidence type="ECO:0000256" key="4">
    <source>
        <dbReference type="ARBA" id="ARBA00012493"/>
    </source>
</evidence>
<dbReference type="Pfam" id="PF03732">
    <property type="entry name" value="Retrotrans_gag"/>
    <property type="match status" value="1"/>
</dbReference>
<dbReference type="InterPro" id="IPR005162">
    <property type="entry name" value="Retrotrans_gag_dom"/>
</dbReference>
<evidence type="ECO:0000256" key="12">
    <source>
        <dbReference type="ARBA" id="ARBA00022801"/>
    </source>
</evidence>
<dbReference type="EC" id="3.1.26.4" evidence="3"/>
<evidence type="ECO:0000256" key="19">
    <source>
        <dbReference type="ARBA" id="ARBA00039658"/>
    </source>
</evidence>
<dbReference type="SUPFAM" id="SSF54160">
    <property type="entry name" value="Chromo domain-like"/>
    <property type="match status" value="1"/>
</dbReference>
<dbReference type="InterPro" id="IPR021109">
    <property type="entry name" value="Peptidase_aspartic_dom_sf"/>
</dbReference>
<evidence type="ECO:0000256" key="15">
    <source>
        <dbReference type="ARBA" id="ARBA00022918"/>
    </source>
</evidence>
<dbReference type="InterPro" id="IPR023780">
    <property type="entry name" value="Chromo_domain"/>
</dbReference>
<dbReference type="PROSITE" id="PS50878">
    <property type="entry name" value="RT_POL"/>
    <property type="match status" value="1"/>
</dbReference>
<evidence type="ECO:0000256" key="14">
    <source>
        <dbReference type="ARBA" id="ARBA00022908"/>
    </source>
</evidence>
<keyword evidence="8" id="KW-0540">Nuclease</keyword>
<evidence type="ECO:0000256" key="13">
    <source>
        <dbReference type="ARBA" id="ARBA00022842"/>
    </source>
</evidence>
<proteinExistence type="inferred from homology"/>
<dbReference type="Gene3D" id="4.10.60.10">
    <property type="entry name" value="Zinc finger, CCHC-type"/>
    <property type="match status" value="1"/>
</dbReference>
<dbReference type="Gene3D" id="2.40.70.10">
    <property type="entry name" value="Acid Proteases"/>
    <property type="match status" value="1"/>
</dbReference>
<dbReference type="Pfam" id="PF00385">
    <property type="entry name" value="Chromo"/>
    <property type="match status" value="1"/>
</dbReference>
<accession>A0ABQ8L4L7</accession>
<dbReference type="InterPro" id="IPR043502">
    <property type="entry name" value="DNA/RNA_pol_sf"/>
</dbReference>
<dbReference type="SUPFAM" id="SSF57756">
    <property type="entry name" value="Retrovirus zinc finger-like domains"/>
    <property type="match status" value="1"/>
</dbReference>
<dbReference type="Gene3D" id="3.10.10.10">
    <property type="entry name" value="HIV Type 1 Reverse Transcriptase, subunit A, domain 1"/>
    <property type="match status" value="1"/>
</dbReference>
<dbReference type="InterPro" id="IPR000953">
    <property type="entry name" value="Chromo/chromo_shadow_dom"/>
</dbReference>
<evidence type="ECO:0000256" key="10">
    <source>
        <dbReference type="ARBA" id="ARBA00022750"/>
    </source>
</evidence>
<dbReference type="InterPro" id="IPR001878">
    <property type="entry name" value="Znf_CCHC"/>
</dbReference>
<dbReference type="CDD" id="cd00303">
    <property type="entry name" value="retropepsin_like"/>
    <property type="match status" value="1"/>
</dbReference>
<evidence type="ECO:0000259" key="25">
    <source>
        <dbReference type="PROSITE" id="PS50994"/>
    </source>
</evidence>
<keyword evidence="11" id="KW-0255">Endonuclease</keyword>
<feature type="compositionally biased region" description="Basic residues" evidence="21">
    <location>
        <begin position="1827"/>
        <end position="1845"/>
    </location>
</feature>
<feature type="domain" description="Integrase catalytic" evidence="25">
    <location>
        <begin position="1466"/>
        <end position="1625"/>
    </location>
</feature>
<keyword evidence="27" id="KW-1185">Reference proteome</keyword>
<dbReference type="InterPro" id="IPR041588">
    <property type="entry name" value="Integrase_H2C2"/>
</dbReference>
<dbReference type="InterPro" id="IPR056924">
    <property type="entry name" value="SH3_Tf2-1"/>
</dbReference>
<evidence type="ECO:0000256" key="5">
    <source>
        <dbReference type="ARBA" id="ARBA00022670"/>
    </source>
</evidence>
<feature type="region of interest" description="Disordered" evidence="21">
    <location>
        <begin position="1814"/>
        <end position="1871"/>
    </location>
</feature>
<gene>
    <name evidence="26" type="ORF">H4Q32_024967</name>
</gene>
<evidence type="ECO:0000256" key="1">
    <source>
        <dbReference type="ARBA" id="ARBA00004123"/>
    </source>
</evidence>
<dbReference type="Pfam" id="PF00078">
    <property type="entry name" value="RVT_1"/>
    <property type="match status" value="1"/>
</dbReference>
<evidence type="ECO:0000256" key="11">
    <source>
        <dbReference type="ARBA" id="ARBA00022759"/>
    </source>
</evidence>
<name>A0ABQ8L4L7_LABRO</name>
<comment type="similarity">
    <text evidence="2">Belongs to the beta type-B retroviral polymerase family. HERV class-II K(HML-2) pol subfamily.</text>
</comment>
<dbReference type="InterPro" id="IPR043128">
    <property type="entry name" value="Rev_trsase/Diguanyl_cyclase"/>
</dbReference>
<evidence type="ECO:0000256" key="8">
    <source>
        <dbReference type="ARBA" id="ARBA00022722"/>
    </source>
</evidence>
<evidence type="ECO:0000256" key="20">
    <source>
        <dbReference type="PROSITE-ProRule" id="PRU00047"/>
    </source>
</evidence>
<dbReference type="Gene3D" id="3.30.420.10">
    <property type="entry name" value="Ribonuclease H-like superfamily/Ribonuclease H"/>
    <property type="match status" value="1"/>
</dbReference>
<protein>
    <recommendedName>
        <fullName evidence="19">Gypsy retrotransposon integrase-like protein 1</fullName>
        <ecNumber evidence="4">2.7.7.49</ecNumber>
        <ecNumber evidence="3">3.1.26.4</ecNumber>
    </recommendedName>
</protein>
<dbReference type="Gene3D" id="2.40.50.40">
    <property type="match status" value="1"/>
</dbReference>
<keyword evidence="10" id="KW-0064">Aspartyl protease</keyword>
<dbReference type="Gene3D" id="3.30.70.270">
    <property type="match status" value="2"/>
</dbReference>
<keyword evidence="14" id="KW-0229">DNA integration</keyword>
<dbReference type="PANTHER" id="PTHR37984">
    <property type="entry name" value="PROTEIN CBG26694"/>
    <property type="match status" value="1"/>
</dbReference>
<dbReference type="EC" id="2.7.7.49" evidence="4"/>
<dbReference type="SMART" id="SM00368">
    <property type="entry name" value="LRR_RI"/>
    <property type="match status" value="5"/>
</dbReference>
<keyword evidence="18" id="KW-0233">DNA recombination</keyword>
<keyword evidence="20" id="KW-0862">Zinc</keyword>
<feature type="domain" description="CCHC-type" evidence="23">
    <location>
        <begin position="707"/>
        <end position="721"/>
    </location>
</feature>
<dbReference type="Gene3D" id="1.10.340.70">
    <property type="match status" value="1"/>
</dbReference>
<keyword evidence="13" id="KW-0460">Magnesium</keyword>
<evidence type="ECO:0000256" key="16">
    <source>
        <dbReference type="ARBA" id="ARBA00022932"/>
    </source>
</evidence>
<dbReference type="Pfam" id="PF24626">
    <property type="entry name" value="SH3_Tf2-1"/>
    <property type="match status" value="1"/>
</dbReference>
<dbReference type="CDD" id="cd09274">
    <property type="entry name" value="RNase_HI_RT_Ty3"/>
    <property type="match status" value="1"/>
</dbReference>
<dbReference type="SUPFAM" id="SSF56672">
    <property type="entry name" value="DNA/RNA polymerases"/>
    <property type="match status" value="1"/>
</dbReference>
<evidence type="ECO:0000256" key="7">
    <source>
        <dbReference type="ARBA" id="ARBA00022695"/>
    </source>
</evidence>
<feature type="compositionally biased region" description="Polar residues" evidence="21">
    <location>
        <begin position="423"/>
        <end position="444"/>
    </location>
</feature>
<keyword evidence="9" id="KW-0479">Metal-binding</keyword>
<dbReference type="Pfam" id="PF17917">
    <property type="entry name" value="RT_RNaseH"/>
    <property type="match status" value="1"/>
</dbReference>
<dbReference type="EMBL" id="JACTAM010002162">
    <property type="protein sequence ID" value="KAI2645670.1"/>
    <property type="molecule type" value="Genomic_DNA"/>
</dbReference>
<keyword evidence="6" id="KW-0808">Transferase</keyword>
<dbReference type="InterPro" id="IPR041373">
    <property type="entry name" value="RT_RNaseH"/>
</dbReference>
<dbReference type="Proteomes" id="UP000830375">
    <property type="component" value="Unassembled WGS sequence"/>
</dbReference>
<sequence length="1871" mass="209318">MRSDLCVEHWLLSDSLLSDCSITEEGYKALASALRSNPSHLIELDLTGNDPGQSGVKELSDLLQDPNCQLKTLRFLGPAADEACQYVTGIVGKNPLLLRELNLSGHELGDTRVNQIAALLQDKHYCSITEEGYKALASALRSNPSHLIELDLTGNDPGQSGVKELNDLLQDPNCQLKTLRFLGPAADEACQYATGIVGKNPLLLRELNLSKHELGDTRVNQIAALLQDKHCQLNTLITFDLFWKLIPTAGSIIAKSRFPLFCVNPWYCHKRGLCGSPRSAPTGTFPLSSETTLPTNPCLGLSLPVPGPRSHFPFGGHFSVSRWAVHRKVLLTMFSILSVYLSDCLLVANRTAFTVCEPLLPALYRPSPAPRIIAFDRRLPWPLARTITTRLDLPSPHQSAIVDQRLFKLSDLLKLLHMDPPSHDSSLASSQKTSPSTDPATTSQLATEMSAQATKLSQHQEQLNCLTVLTEQLVRAVQGLQVAASPVAPPPPAPVLPPAVQPAVASPRLAFPDKFDGTPTKCKGFLLQCTLFVNQQPNLYATDESKIAFVCSLLTGKALEWATAVWDLGQSTYPSFATFLSSFKEVFQPTPQSGDAGEQIMALRQGRRTAAEYALDFRTLAAQSGWNGLNSELQVELACRDEGLTLNQFIDQSIRIDNVMCARRPVRSFTTPHLSPVGASSDSEPMQLGTTKLTTEERERRLRNNLCLYCGQAGHIRATCPTRPPRPPTSVSLSRPSLNCCKVPVRLSSVNITVKTTALIDSGAAGNFIDKDFVRTNQLPVVSCSSPVAVAALDGRPLGTGRVDHVTQELTLCLEPHHQESIRFFVITSPQSPLILGYPWLNLHEPTISWARGIITDWSPHCHKHCITPAPQLLSKPSSSPPSSSIPHEYHDLLEAFSTVRATELPPHRPGDCAIELMPGAIPPRGRIFPLSQPESEAMENYIKEELAKGFIRPSTSPVSAGFFFVKKKDGGLRPCIDYCSLNEVTVKYCYPLPLVPPALEQLRSAKYYTKLDLRSAYNLIRIREGDEWKTAFSTTSGHYEYWVMPFGLANSPSYFQAFVNDVFRDMLNRWVIVYIDDILIFSNSYPEHIQHVRAVLKRLIHHQLYAKEEKCQFHQEKISFLGYVISPEGVAMDETKVNAVRNWPQPKTLKELQQFLGFSNFYRRFIRNFSTVAAPLTSMVKRGSARLSWSPEALHAFHDLRHRFSSAPVLKHPDPQLPFLVEVDASSTGVGAILSQRLGEPPRTFPCAFFSHKLSPAERNYDVGNRELLAIKLALEEWRHWLEGAQHPFVILTDHKNLEYIRTAKVLNHRQARWALFFTRFQFTISYRPGSQNHKADALSRVHEPEHASPPPETIVPASMLVAPVAWDLMTEISEAHSRDPPPAECPENRTYVPTELRPRVLSEVHARPSSGHPGIEATIDLLHNRFWWPSLRSDTIDFVKNCVVCNTTKASRQLPAGLLQPLPVPKRPWSHIAVDFITDLPPSQGHTTILTVIDRFSKGCRLIPLPKLPTALETAEALCNAVFRFYGLPEDIVSDRGPQFTSRLWYSFFRHLAVNVSLTSGYHPEANGQVERLNQELTRFLRSYCHDHQEDWSRFLLWAEYAQNSIRKPSTNLTPFQCTLGFQPPLFPWSGELSDLPAIDSWMRISEATWNRAHIHLQRAVRQTQAQADRHRRPNPPYKPGQWVWLSTRDLRLPLPCKKLSPRYVGPFKIIRQITPVPFRLALPAEYRISPTFHVSLLKPAGAPDGEEILEETASRRPAPLIIDGEEAYRVSSILDSRRRSGHLQYLVDWEGFGPEERSWVFAKDILDPSLTADFHSAHPDRPGPRGRGRPRRRPPPRARRHSQGGGSVTNAVSVAPPVPHQREPSPEF</sequence>
<dbReference type="SMART" id="SM00298">
    <property type="entry name" value="CHROMO"/>
    <property type="match status" value="1"/>
</dbReference>
<keyword evidence="7" id="KW-0548">Nucleotidyltransferase</keyword>
<dbReference type="InterPro" id="IPR036397">
    <property type="entry name" value="RNaseH_sf"/>
</dbReference>
<organism evidence="26 27">
    <name type="scientific">Labeo rohita</name>
    <name type="common">Indian major carp</name>
    <name type="synonym">Cyprinus rohita</name>
    <dbReference type="NCBI Taxonomy" id="84645"/>
    <lineage>
        <taxon>Eukaryota</taxon>
        <taxon>Metazoa</taxon>
        <taxon>Chordata</taxon>
        <taxon>Craniata</taxon>
        <taxon>Vertebrata</taxon>
        <taxon>Euteleostomi</taxon>
        <taxon>Actinopterygii</taxon>
        <taxon>Neopterygii</taxon>
        <taxon>Teleostei</taxon>
        <taxon>Ostariophysi</taxon>
        <taxon>Cypriniformes</taxon>
        <taxon>Cyprinidae</taxon>
        <taxon>Labeoninae</taxon>
        <taxon>Labeonini</taxon>
        <taxon>Labeo</taxon>
    </lineage>
</organism>
<dbReference type="Gene3D" id="3.80.10.10">
    <property type="entry name" value="Ribonuclease Inhibitor"/>
    <property type="match status" value="2"/>
</dbReference>
<evidence type="ECO:0000256" key="21">
    <source>
        <dbReference type="SAM" id="MobiDB-lite"/>
    </source>
</evidence>
<comment type="caution">
    <text evidence="26">The sequence shown here is derived from an EMBL/GenBank/DDBJ whole genome shotgun (WGS) entry which is preliminary data.</text>
</comment>
<evidence type="ECO:0000256" key="18">
    <source>
        <dbReference type="ARBA" id="ARBA00023172"/>
    </source>
</evidence>
<evidence type="ECO:0000259" key="24">
    <source>
        <dbReference type="PROSITE" id="PS50878"/>
    </source>
</evidence>
<dbReference type="PROSITE" id="PS50158">
    <property type="entry name" value="ZF_CCHC"/>
    <property type="match status" value="1"/>
</dbReference>
<evidence type="ECO:0000313" key="27">
    <source>
        <dbReference type="Proteomes" id="UP000830375"/>
    </source>
</evidence>
<comment type="subcellular location">
    <subcellularLocation>
        <location evidence="1">Nucleus</location>
    </subcellularLocation>
</comment>
<evidence type="ECO:0000259" key="22">
    <source>
        <dbReference type="PROSITE" id="PS50013"/>
    </source>
</evidence>
<keyword evidence="17" id="KW-0238">DNA-binding</keyword>
<keyword evidence="20" id="KW-0863">Zinc-finger</keyword>
<dbReference type="PANTHER" id="PTHR37984:SF5">
    <property type="entry name" value="PROTEIN NYNRIN-LIKE"/>
    <property type="match status" value="1"/>
</dbReference>
<feature type="domain" description="Chromo" evidence="22">
    <location>
        <begin position="1771"/>
        <end position="1829"/>
    </location>
</feature>
<evidence type="ECO:0000256" key="6">
    <source>
        <dbReference type="ARBA" id="ARBA00022679"/>
    </source>
</evidence>
<dbReference type="SUPFAM" id="SSF53098">
    <property type="entry name" value="Ribonuclease H-like"/>
    <property type="match status" value="1"/>
</dbReference>
<dbReference type="InterPro" id="IPR036875">
    <property type="entry name" value="Znf_CCHC_sf"/>
</dbReference>
<dbReference type="InterPro" id="IPR016197">
    <property type="entry name" value="Chromo-like_dom_sf"/>
</dbReference>
<keyword evidence="5" id="KW-0645">Protease</keyword>
<evidence type="ECO:0000259" key="23">
    <source>
        <dbReference type="PROSITE" id="PS50158"/>
    </source>
</evidence>
<dbReference type="PROSITE" id="PS50013">
    <property type="entry name" value="CHROMO_2"/>
    <property type="match status" value="1"/>
</dbReference>
<evidence type="ECO:0000313" key="26">
    <source>
        <dbReference type="EMBL" id="KAI2645670.1"/>
    </source>
</evidence>
<dbReference type="InterPro" id="IPR032675">
    <property type="entry name" value="LRR_dom_sf"/>
</dbReference>
<keyword evidence="16" id="KW-0239">DNA-directed DNA polymerase</keyword>
<keyword evidence="12" id="KW-0378">Hydrolase</keyword>
<evidence type="ECO:0000256" key="17">
    <source>
        <dbReference type="ARBA" id="ARBA00023125"/>
    </source>
</evidence>
<dbReference type="Pfam" id="PF17921">
    <property type="entry name" value="Integrase_H2C2"/>
    <property type="match status" value="1"/>
</dbReference>
<feature type="domain" description="Reverse transcriptase" evidence="24">
    <location>
        <begin position="947"/>
        <end position="1126"/>
    </location>
</feature>
<evidence type="ECO:0000256" key="3">
    <source>
        <dbReference type="ARBA" id="ARBA00012180"/>
    </source>
</evidence>
<dbReference type="SUPFAM" id="SSF52047">
    <property type="entry name" value="RNI-like"/>
    <property type="match status" value="1"/>
</dbReference>
<dbReference type="InterPro" id="IPR050951">
    <property type="entry name" value="Retrovirus_Pol_polyprotein"/>
</dbReference>
<dbReference type="InterPro" id="IPR000477">
    <property type="entry name" value="RT_dom"/>
</dbReference>